<comment type="caution">
    <text evidence="1">Lacks conserved residue(s) required for the propagation of feature annotation.</text>
</comment>
<feature type="signal peptide" evidence="2">
    <location>
        <begin position="1"/>
        <end position="17"/>
    </location>
</feature>
<proteinExistence type="predicted"/>
<dbReference type="AlphaFoldDB" id="A0A7E5A0E3"/>
<feature type="domain" description="ShKT" evidence="3">
    <location>
        <begin position="50"/>
        <end position="84"/>
    </location>
</feature>
<dbReference type="PANTHER" id="PTHR21724:SF109">
    <property type="entry name" value="SHKT DOMAIN-CONTAINING PROTEIN"/>
    <property type="match status" value="1"/>
</dbReference>
<evidence type="ECO:0000313" key="4">
    <source>
        <dbReference type="Proteomes" id="UP000492821"/>
    </source>
</evidence>
<name>A0A7E5A0E3_PANRE</name>
<dbReference type="WBParaSite" id="Pan_g6172.t1">
    <property type="protein sequence ID" value="Pan_g6172.t1"/>
    <property type="gene ID" value="Pan_g6172"/>
</dbReference>
<feature type="domain" description="ShKT" evidence="3">
    <location>
        <begin position="89"/>
        <end position="128"/>
    </location>
</feature>
<dbReference type="InterPro" id="IPR003582">
    <property type="entry name" value="ShKT_dom"/>
</dbReference>
<dbReference type="SMART" id="SM00254">
    <property type="entry name" value="ShKT"/>
    <property type="match status" value="2"/>
</dbReference>
<evidence type="ECO:0000313" key="5">
    <source>
        <dbReference type="WBParaSite" id="Pan_g6172.t1"/>
    </source>
</evidence>
<accession>A0A7E5A0E3</accession>
<sequence length="128" mass="13733">MLFVSVIIIGLIARTHAQNMVGFCDGGFCPPDSTCAADGMCYTNPTNTDCADVAANCATLTAYCTNPIYYDLMTEKCPNTCNRCDSQGCANADAEAKCAVWVSNGFCTNAFYTDDQKREHCARSCGLC</sequence>
<feature type="disulfide bond" evidence="1">
    <location>
        <begin position="50"/>
        <end position="84"/>
    </location>
</feature>
<organism evidence="4 5">
    <name type="scientific">Panagrellus redivivus</name>
    <name type="common">Microworm</name>
    <dbReference type="NCBI Taxonomy" id="6233"/>
    <lineage>
        <taxon>Eukaryota</taxon>
        <taxon>Metazoa</taxon>
        <taxon>Ecdysozoa</taxon>
        <taxon>Nematoda</taxon>
        <taxon>Chromadorea</taxon>
        <taxon>Rhabditida</taxon>
        <taxon>Tylenchina</taxon>
        <taxon>Panagrolaimomorpha</taxon>
        <taxon>Panagrolaimoidea</taxon>
        <taxon>Panagrolaimidae</taxon>
        <taxon>Panagrellus</taxon>
    </lineage>
</organism>
<feature type="chain" id="PRO_5028893205" evidence="2">
    <location>
        <begin position="18"/>
        <end position="128"/>
    </location>
</feature>
<protein>
    <submittedName>
        <fullName evidence="5">ShKT domain-containing protein</fullName>
    </submittedName>
</protein>
<dbReference type="Proteomes" id="UP000492821">
    <property type="component" value="Unassembled WGS sequence"/>
</dbReference>
<keyword evidence="1" id="KW-1015">Disulfide bond</keyword>
<evidence type="ECO:0000259" key="3">
    <source>
        <dbReference type="PROSITE" id="PS51670"/>
    </source>
</evidence>
<evidence type="ECO:0000256" key="2">
    <source>
        <dbReference type="SAM" id="SignalP"/>
    </source>
</evidence>
<dbReference type="Gene3D" id="1.10.10.1940">
    <property type="match status" value="2"/>
</dbReference>
<reference evidence="5" key="2">
    <citation type="submission" date="2020-10" db="UniProtKB">
        <authorList>
            <consortium name="WormBaseParasite"/>
        </authorList>
    </citation>
    <scope>IDENTIFICATION</scope>
</reference>
<evidence type="ECO:0000256" key="1">
    <source>
        <dbReference type="PROSITE-ProRule" id="PRU01005"/>
    </source>
</evidence>
<keyword evidence="2" id="KW-0732">Signal</keyword>
<dbReference type="Pfam" id="PF01549">
    <property type="entry name" value="ShK"/>
    <property type="match status" value="2"/>
</dbReference>
<keyword evidence="4" id="KW-1185">Reference proteome</keyword>
<reference evidence="4" key="1">
    <citation type="journal article" date="2013" name="Genetics">
        <title>The draft genome and transcriptome of Panagrellus redivivus are shaped by the harsh demands of a free-living lifestyle.</title>
        <authorList>
            <person name="Srinivasan J."/>
            <person name="Dillman A.R."/>
            <person name="Macchietto M.G."/>
            <person name="Heikkinen L."/>
            <person name="Lakso M."/>
            <person name="Fracchia K.M."/>
            <person name="Antoshechkin I."/>
            <person name="Mortazavi A."/>
            <person name="Wong G."/>
            <person name="Sternberg P.W."/>
        </authorList>
    </citation>
    <scope>NUCLEOTIDE SEQUENCE [LARGE SCALE GENOMIC DNA]</scope>
    <source>
        <strain evidence="4">MT8872</strain>
    </source>
</reference>
<dbReference type="PROSITE" id="PS51670">
    <property type="entry name" value="SHKT"/>
    <property type="match status" value="2"/>
</dbReference>
<dbReference type="PANTHER" id="PTHR21724">
    <property type="entry name" value="SHKT DOMAIN-CONTAINING PROTEIN"/>
    <property type="match status" value="1"/>
</dbReference>